<sequence>MRSLVPTTARTPLAGLAAACVLLCGCGGPTGDGGGTAPPDAAERPRTELTIERAVPAEADGSATLDGFSPGVWTLTCEPAGGDHPAPEAACAALAEAGVDVFAPVPEDRPCTLIYGGPETATVTGHVADTEVNAEFSRTDGCEIDRWEQVSALLNP</sequence>
<dbReference type="EMBL" id="CP051627">
    <property type="protein sequence ID" value="UPT22392.1"/>
    <property type="molecule type" value="Genomic_DNA"/>
</dbReference>
<evidence type="ECO:0000259" key="7">
    <source>
        <dbReference type="Pfam" id="PF00720"/>
    </source>
</evidence>
<dbReference type="Proteomes" id="UP000832041">
    <property type="component" value="Chromosome"/>
</dbReference>
<dbReference type="InterPro" id="IPR020054">
    <property type="entry name" value="Prot_inh_SSI_I16_CS"/>
</dbReference>
<evidence type="ECO:0000256" key="1">
    <source>
        <dbReference type="ARBA" id="ARBA00004613"/>
    </source>
</evidence>
<dbReference type="InterPro" id="IPR036819">
    <property type="entry name" value="Subtilisin_inhibitor-like_sf"/>
</dbReference>
<keyword evidence="3" id="KW-0964">Secreted</keyword>
<keyword evidence="4" id="KW-0646">Protease inhibitor</keyword>
<name>A0ABY4L3Z5_THEAE</name>
<keyword evidence="9" id="KW-1185">Reference proteome</keyword>
<proteinExistence type="inferred from homology"/>
<protein>
    <recommendedName>
        <fullName evidence="7">Subtilisin inhibitor domain-containing protein</fullName>
    </recommendedName>
</protein>
<dbReference type="Gene3D" id="3.30.350.10">
    <property type="entry name" value="Subtilisin inhibitor-like"/>
    <property type="match status" value="1"/>
</dbReference>
<dbReference type="Pfam" id="PF00720">
    <property type="entry name" value="SSI"/>
    <property type="match status" value="1"/>
</dbReference>
<dbReference type="InterPro" id="IPR023549">
    <property type="entry name" value="Subtilisin_inhibitor"/>
</dbReference>
<keyword evidence="5" id="KW-0722">Serine protease inhibitor</keyword>
<comment type="subcellular location">
    <subcellularLocation>
        <location evidence="1">Secreted</location>
    </subcellularLocation>
</comment>
<gene>
    <name evidence="8" type="ORF">FOF52_16635</name>
</gene>
<accession>A0ABY4L3Z5</accession>
<dbReference type="SUPFAM" id="SSF55399">
    <property type="entry name" value="Subtilisin inhibitor"/>
    <property type="match status" value="1"/>
</dbReference>
<dbReference type="PROSITE" id="PS51257">
    <property type="entry name" value="PROKAR_LIPOPROTEIN"/>
    <property type="match status" value="1"/>
</dbReference>
<dbReference type="PROSITE" id="PS00999">
    <property type="entry name" value="SSI"/>
    <property type="match status" value="1"/>
</dbReference>
<keyword evidence="6" id="KW-1015">Disulfide bond</keyword>
<evidence type="ECO:0000256" key="5">
    <source>
        <dbReference type="ARBA" id="ARBA00022900"/>
    </source>
</evidence>
<evidence type="ECO:0000313" key="8">
    <source>
        <dbReference type="EMBL" id="UPT22392.1"/>
    </source>
</evidence>
<reference evidence="8 9" key="1">
    <citation type="submission" date="2020-04" db="EMBL/GenBank/DDBJ databases">
        <title>Thermobifida alba genome sequencing and assembly.</title>
        <authorList>
            <person name="Luzics S."/>
            <person name="Horvath B."/>
            <person name="Nagy I."/>
            <person name="Toth A."/>
            <person name="Nagy I."/>
            <person name="Kukolya J."/>
        </authorList>
    </citation>
    <scope>NUCLEOTIDE SEQUENCE [LARGE SCALE GENOMIC DNA]</scope>
    <source>
        <strain evidence="8 9">DSM 43795</strain>
    </source>
</reference>
<evidence type="ECO:0000256" key="4">
    <source>
        <dbReference type="ARBA" id="ARBA00022690"/>
    </source>
</evidence>
<evidence type="ECO:0000256" key="3">
    <source>
        <dbReference type="ARBA" id="ARBA00022525"/>
    </source>
</evidence>
<feature type="domain" description="Subtilisin inhibitor" evidence="7">
    <location>
        <begin position="73"/>
        <end position="126"/>
    </location>
</feature>
<comment type="similarity">
    <text evidence="2">Belongs to the protease inhibitor I16 (SSI) family.</text>
</comment>
<dbReference type="RefSeq" id="WP_248590878.1">
    <property type="nucleotide sequence ID" value="NZ_BAABEB010000007.1"/>
</dbReference>
<evidence type="ECO:0000256" key="6">
    <source>
        <dbReference type="ARBA" id="ARBA00023157"/>
    </source>
</evidence>
<organism evidence="8 9">
    <name type="scientific">Thermobifida alba</name>
    <name type="common">Thermomonospora alba</name>
    <dbReference type="NCBI Taxonomy" id="53522"/>
    <lineage>
        <taxon>Bacteria</taxon>
        <taxon>Bacillati</taxon>
        <taxon>Actinomycetota</taxon>
        <taxon>Actinomycetes</taxon>
        <taxon>Streptosporangiales</taxon>
        <taxon>Nocardiopsidaceae</taxon>
        <taxon>Thermobifida</taxon>
    </lineage>
</organism>
<evidence type="ECO:0000313" key="9">
    <source>
        <dbReference type="Proteomes" id="UP000832041"/>
    </source>
</evidence>
<evidence type="ECO:0000256" key="2">
    <source>
        <dbReference type="ARBA" id="ARBA00010472"/>
    </source>
</evidence>